<dbReference type="EMBL" id="QZEV01000048">
    <property type="protein sequence ID" value="RJL03354.1"/>
    <property type="molecule type" value="Genomic_DNA"/>
</dbReference>
<gene>
    <name evidence="2" type="ORF">D3P06_10350</name>
</gene>
<dbReference type="OrthoDB" id="1679673at2"/>
<name>A0A418ZVJ7_9RHOB</name>
<evidence type="ECO:0000313" key="2">
    <source>
        <dbReference type="EMBL" id="RJL03354.1"/>
    </source>
</evidence>
<proteinExistence type="predicted"/>
<organism evidence="2 3">
    <name type="scientific">Paracoccus aestuarii</name>
    <dbReference type="NCBI Taxonomy" id="453842"/>
    <lineage>
        <taxon>Bacteria</taxon>
        <taxon>Pseudomonadati</taxon>
        <taxon>Pseudomonadota</taxon>
        <taxon>Alphaproteobacteria</taxon>
        <taxon>Rhodobacterales</taxon>
        <taxon>Paracoccaceae</taxon>
        <taxon>Paracoccus</taxon>
    </lineage>
</organism>
<feature type="compositionally biased region" description="Low complexity" evidence="1">
    <location>
        <begin position="10"/>
        <end position="27"/>
    </location>
</feature>
<keyword evidence="3" id="KW-1185">Reference proteome</keyword>
<protein>
    <submittedName>
        <fullName evidence="2">DUF1007 family protein</fullName>
    </submittedName>
</protein>
<accession>A0A418ZVJ7</accession>
<comment type="caution">
    <text evidence="2">The sequence shown here is derived from an EMBL/GenBank/DDBJ whole genome shotgun (WGS) entry which is preliminary data.</text>
</comment>
<evidence type="ECO:0000256" key="1">
    <source>
        <dbReference type="SAM" id="MobiDB-lite"/>
    </source>
</evidence>
<dbReference type="AlphaFoldDB" id="A0A418ZVJ7"/>
<dbReference type="InterPro" id="IPR010412">
    <property type="entry name" value="DUF1007"/>
</dbReference>
<evidence type="ECO:0000313" key="3">
    <source>
        <dbReference type="Proteomes" id="UP000285530"/>
    </source>
</evidence>
<dbReference type="Pfam" id="PF06226">
    <property type="entry name" value="DUF1007"/>
    <property type="match status" value="1"/>
</dbReference>
<dbReference type="Proteomes" id="UP000285530">
    <property type="component" value="Unassembled WGS sequence"/>
</dbReference>
<feature type="region of interest" description="Disordered" evidence="1">
    <location>
        <begin position="1"/>
        <end position="60"/>
    </location>
</feature>
<sequence length="271" mass="28483">MTRARSGGCRRMAASASITRASRSCSANAPSAPRSGSSDPCRRGDLRNRPRRPQTGRMTRTLPALMIATALALPGMARAHPHVFADAALTVVFDDQGRLAAIDEALVHDELYSLLVLTETGDPGPGGLQGGALIALAGADPNWDPVAGAALSLDRAGRPVALRSQHLSTGFEGHRLVSRRRHVPAAPVAADAPIGIRLYDPTWYVDVTMPAQVTLRGRRDCRVTRQPGDGTAQQSAYDSALRDALAREMGTTPAVSIGAVGADRITLTCGP</sequence>
<reference evidence="2 3" key="1">
    <citation type="submission" date="2018-09" db="EMBL/GenBank/DDBJ databases">
        <title>Paracoccus onubensis nov. sp. a moderate halophilic bacterium isolated from Gruta de las Maravillas (Aracena, Spain).</title>
        <authorList>
            <person name="Jurado V."/>
            <person name="Gutierrez-Patricio S."/>
            <person name="Gonzalez-Pimentel J.L."/>
            <person name="Laiz L."/>
            <person name="Saiz-Jimenez C."/>
        </authorList>
    </citation>
    <scope>NUCLEOTIDE SEQUENCE [LARGE SCALE GENOMIC DNA]</scope>
    <source>
        <strain evidence="2 3">DSM 19484</strain>
    </source>
</reference>